<organism evidence="11 12">
    <name type="scientific">Notechis scutatus</name>
    <name type="common">mainland tiger snake</name>
    <dbReference type="NCBI Taxonomy" id="8663"/>
    <lineage>
        <taxon>Eukaryota</taxon>
        <taxon>Metazoa</taxon>
        <taxon>Chordata</taxon>
        <taxon>Craniata</taxon>
        <taxon>Vertebrata</taxon>
        <taxon>Euteleostomi</taxon>
        <taxon>Lepidosauria</taxon>
        <taxon>Squamata</taxon>
        <taxon>Bifurcata</taxon>
        <taxon>Unidentata</taxon>
        <taxon>Episquamata</taxon>
        <taxon>Toxicofera</taxon>
        <taxon>Serpentes</taxon>
        <taxon>Colubroidea</taxon>
        <taxon>Elapidae</taxon>
        <taxon>Hydrophiinae</taxon>
        <taxon>Notechis</taxon>
    </lineage>
</organism>
<comment type="subcellular location">
    <subcellularLocation>
        <location evidence="1">Membrane</location>
        <topology evidence="1">Single-pass type I membrane protein</topology>
    </subcellularLocation>
</comment>
<dbReference type="GO" id="GO:0019976">
    <property type="term" value="F:interleukin-2 binding"/>
    <property type="evidence" value="ECO:0007669"/>
    <property type="project" value="TreeGrafter"/>
</dbReference>
<feature type="domain" description="Fibronectin type-III" evidence="10">
    <location>
        <begin position="18"/>
        <end position="120"/>
    </location>
</feature>
<sequence>MRLLSIYFLLSKIVQLQPPCNFQLENAHKPSYNLTWTLCVVSHYLNGKLEYEIRYRAISPGENDTILPITQDQKWLVIENLSPDTMFEAAIRVKVKGIGFYKSVWSRWSTPPLRWRTDPEASQLLPVIVSIAGIIILIFIIFLVIVSSASKRFRKKFNINLPNPAKFFPSLSGIHGGDIQQKWLSSPASITSFHVTAEAPIVSMLEIMQSCSKKSYLLPPKQYFTNIEDITETSGHSSSSCFTNRGYFFFHHLDSLEIDSCKVYFTYDALARSEDSDSYFHKELHKASHNFPSSTNIMTNQENDTSLQGYSTGSLPSGGDFPIATAVDQNENTEEGIPLVLSSKPPEQYSIDDLSEPKSFSHNTDRIELLRNEELSNNVMGNNRFMFSNQGQSNDICRTASSSQIPSSSEAYLSLRDLQRHYSHHSV</sequence>
<dbReference type="PROSITE" id="PS50853">
    <property type="entry name" value="FN3"/>
    <property type="match status" value="1"/>
</dbReference>
<evidence type="ECO:0000256" key="6">
    <source>
        <dbReference type="ARBA" id="ARBA00023170"/>
    </source>
</evidence>
<gene>
    <name evidence="12" type="primary">IL2RB</name>
</gene>
<dbReference type="PANTHER" id="PTHR23037">
    <property type="entry name" value="CYTOKINE RECEPTOR"/>
    <property type="match status" value="1"/>
</dbReference>
<dbReference type="InterPro" id="IPR003961">
    <property type="entry name" value="FN3_dom"/>
</dbReference>
<evidence type="ECO:0000256" key="7">
    <source>
        <dbReference type="ARBA" id="ARBA00023180"/>
    </source>
</evidence>
<evidence type="ECO:0000256" key="3">
    <source>
        <dbReference type="ARBA" id="ARBA00022729"/>
    </source>
</evidence>
<evidence type="ECO:0000256" key="5">
    <source>
        <dbReference type="ARBA" id="ARBA00023136"/>
    </source>
</evidence>
<keyword evidence="3 9" id="KW-0732">Signal</keyword>
<evidence type="ECO:0000256" key="8">
    <source>
        <dbReference type="SAM" id="Phobius"/>
    </source>
</evidence>
<keyword evidence="6 12" id="KW-0675">Receptor</keyword>
<feature type="chain" id="PRO_5027040376" evidence="9">
    <location>
        <begin position="17"/>
        <end position="427"/>
    </location>
</feature>
<evidence type="ECO:0000256" key="1">
    <source>
        <dbReference type="ARBA" id="ARBA00004479"/>
    </source>
</evidence>
<feature type="signal peptide" evidence="9">
    <location>
        <begin position="1"/>
        <end position="16"/>
    </location>
</feature>
<dbReference type="CDD" id="cd00063">
    <property type="entry name" value="FN3"/>
    <property type="match status" value="1"/>
</dbReference>
<dbReference type="AlphaFoldDB" id="A0A6J1VZV5"/>
<accession>A0A6J1VZV5</accession>
<keyword evidence="5 8" id="KW-0472">Membrane</keyword>
<dbReference type="GeneID" id="113430419"/>
<dbReference type="PANTHER" id="PTHR23037:SF30">
    <property type="entry name" value="INTERLEUKIN-2 RECEPTOR SUBUNIT BETA"/>
    <property type="match status" value="1"/>
</dbReference>
<dbReference type="RefSeq" id="XP_026548647.1">
    <property type="nucleotide sequence ID" value="XM_026692862.1"/>
</dbReference>
<dbReference type="GO" id="GO:0009897">
    <property type="term" value="C:external side of plasma membrane"/>
    <property type="evidence" value="ECO:0007669"/>
    <property type="project" value="TreeGrafter"/>
</dbReference>
<dbReference type="InterPro" id="IPR013783">
    <property type="entry name" value="Ig-like_fold"/>
</dbReference>
<dbReference type="Gene3D" id="2.60.40.10">
    <property type="entry name" value="Immunoglobulins"/>
    <property type="match status" value="1"/>
</dbReference>
<keyword evidence="7" id="KW-0325">Glycoprotein</keyword>
<feature type="transmembrane region" description="Helical" evidence="8">
    <location>
        <begin position="124"/>
        <end position="146"/>
    </location>
</feature>
<dbReference type="SUPFAM" id="SSF49265">
    <property type="entry name" value="Fibronectin type III"/>
    <property type="match status" value="1"/>
</dbReference>
<evidence type="ECO:0000313" key="12">
    <source>
        <dbReference type="RefSeq" id="XP_026548647.1"/>
    </source>
</evidence>
<dbReference type="InterPro" id="IPR036116">
    <property type="entry name" value="FN3_sf"/>
</dbReference>
<keyword evidence="2 8" id="KW-0812">Transmembrane</keyword>
<evidence type="ECO:0000256" key="9">
    <source>
        <dbReference type="SAM" id="SignalP"/>
    </source>
</evidence>
<dbReference type="Proteomes" id="UP000504612">
    <property type="component" value="Unplaced"/>
</dbReference>
<proteinExistence type="predicted"/>
<dbReference type="CTD" id="3560"/>
<evidence type="ECO:0000313" key="11">
    <source>
        <dbReference type="Proteomes" id="UP000504612"/>
    </source>
</evidence>
<keyword evidence="4 8" id="KW-1133">Transmembrane helix</keyword>
<evidence type="ECO:0000256" key="4">
    <source>
        <dbReference type="ARBA" id="ARBA00022989"/>
    </source>
</evidence>
<protein>
    <submittedName>
        <fullName evidence="12">Interleukin-2 receptor subunit beta</fullName>
    </submittedName>
</protein>
<evidence type="ECO:0000256" key="2">
    <source>
        <dbReference type="ARBA" id="ARBA00022692"/>
    </source>
</evidence>
<dbReference type="KEGG" id="nss:113430419"/>
<evidence type="ECO:0000259" key="10">
    <source>
        <dbReference type="PROSITE" id="PS50853"/>
    </source>
</evidence>
<keyword evidence="11" id="KW-1185">Reference proteome</keyword>
<dbReference type="GO" id="GO:0004896">
    <property type="term" value="F:cytokine receptor activity"/>
    <property type="evidence" value="ECO:0007669"/>
    <property type="project" value="TreeGrafter"/>
</dbReference>
<reference evidence="12" key="1">
    <citation type="submission" date="2025-08" db="UniProtKB">
        <authorList>
            <consortium name="RefSeq"/>
        </authorList>
    </citation>
    <scope>IDENTIFICATION</scope>
</reference>
<name>A0A6J1VZV5_9SAUR</name>
<dbReference type="GO" id="GO:0016064">
    <property type="term" value="P:immunoglobulin mediated immune response"/>
    <property type="evidence" value="ECO:0007669"/>
    <property type="project" value="TreeGrafter"/>
</dbReference>